<proteinExistence type="predicted"/>
<dbReference type="AlphaFoldDB" id="A0AAN4YYW1"/>
<reference evidence="2" key="1">
    <citation type="submission" date="2022-10" db="EMBL/GenBank/DDBJ databases">
        <title>Genome assembly of Pristionchus species.</title>
        <authorList>
            <person name="Yoshida K."/>
            <person name="Sommer R.J."/>
        </authorList>
    </citation>
    <scope>NUCLEOTIDE SEQUENCE [LARGE SCALE GENOMIC DNA]</scope>
    <source>
        <strain evidence="2">RS5460</strain>
    </source>
</reference>
<comment type="caution">
    <text evidence="1">The sequence shown here is derived from an EMBL/GenBank/DDBJ whole genome shotgun (WGS) entry which is preliminary data.</text>
</comment>
<keyword evidence="2" id="KW-1185">Reference proteome</keyword>
<feature type="non-terminal residue" evidence="1">
    <location>
        <position position="74"/>
    </location>
</feature>
<feature type="non-terminal residue" evidence="1">
    <location>
        <position position="1"/>
    </location>
</feature>
<evidence type="ECO:0000313" key="2">
    <source>
        <dbReference type="Proteomes" id="UP001328107"/>
    </source>
</evidence>
<organism evidence="1 2">
    <name type="scientific">Pristionchus mayeri</name>
    <dbReference type="NCBI Taxonomy" id="1317129"/>
    <lineage>
        <taxon>Eukaryota</taxon>
        <taxon>Metazoa</taxon>
        <taxon>Ecdysozoa</taxon>
        <taxon>Nematoda</taxon>
        <taxon>Chromadorea</taxon>
        <taxon>Rhabditida</taxon>
        <taxon>Rhabditina</taxon>
        <taxon>Diplogasteromorpha</taxon>
        <taxon>Diplogasteroidea</taxon>
        <taxon>Neodiplogasteridae</taxon>
        <taxon>Pristionchus</taxon>
    </lineage>
</organism>
<accession>A0AAN4YYW1</accession>
<sequence length="74" mass="8530">DDYLLATHRDIVDSTNLFTLHPRLSSRCSCWSSHDRNDRSNGLYFLFQCRILLFSSLAAPVSTRAYHRGVLADR</sequence>
<dbReference type="Proteomes" id="UP001328107">
    <property type="component" value="Unassembled WGS sequence"/>
</dbReference>
<evidence type="ECO:0000313" key="1">
    <source>
        <dbReference type="EMBL" id="GMR30953.1"/>
    </source>
</evidence>
<protein>
    <submittedName>
        <fullName evidence="1">Uncharacterized protein</fullName>
    </submittedName>
</protein>
<gene>
    <name evidence="1" type="ORF">PMAYCL1PPCAC_01148</name>
</gene>
<dbReference type="EMBL" id="BTRK01000001">
    <property type="protein sequence ID" value="GMR30953.1"/>
    <property type="molecule type" value="Genomic_DNA"/>
</dbReference>
<name>A0AAN4YYW1_9BILA</name>